<reference evidence="2" key="1">
    <citation type="submission" date="2015-04" db="UniProtKB">
        <authorList>
            <consortium name="EnsemblPlants"/>
        </authorList>
    </citation>
    <scope>IDENTIFICATION</scope>
</reference>
<accession>A0A0E0KPS1</accession>
<feature type="region of interest" description="Disordered" evidence="1">
    <location>
        <begin position="1"/>
        <end position="30"/>
    </location>
</feature>
<dbReference type="AlphaFoldDB" id="A0A0E0KPS1"/>
<sequence length="121" mass="13770">MGFKKTDSPTTNNSSTLDVGGYDPTEVRSSTYRDPRHLKLRQVFAVVDFPTRNTSTTFALGDLTRHVAYQKISNIYDDKQIHVKIIGGLAQSSTRVDCGRVQHNYRERSRTNAELSDQTYR</sequence>
<name>A0A0E0KPS1_ORYPU</name>
<proteinExistence type="predicted"/>
<dbReference type="HOGENOM" id="CLU_2041835_0_0_1"/>
<evidence type="ECO:0000313" key="2">
    <source>
        <dbReference type="EnsemblPlants" id="OPUNC04G08420.1"/>
    </source>
</evidence>
<evidence type="ECO:0000313" key="3">
    <source>
        <dbReference type="Proteomes" id="UP000026962"/>
    </source>
</evidence>
<protein>
    <submittedName>
        <fullName evidence="2">Uncharacterized protein</fullName>
    </submittedName>
</protein>
<feature type="compositionally biased region" description="Polar residues" evidence="1">
    <location>
        <begin position="8"/>
        <end position="17"/>
    </location>
</feature>
<evidence type="ECO:0000256" key="1">
    <source>
        <dbReference type="SAM" id="MobiDB-lite"/>
    </source>
</evidence>
<keyword evidence="3" id="KW-1185">Reference proteome</keyword>
<dbReference type="EnsemblPlants" id="OPUNC04G08420.1">
    <property type="protein sequence ID" value="OPUNC04G08420.1"/>
    <property type="gene ID" value="OPUNC04G08420"/>
</dbReference>
<reference evidence="2" key="2">
    <citation type="submission" date="2018-05" db="EMBL/GenBank/DDBJ databases">
        <title>OpunRS2 (Oryza punctata Reference Sequence Version 2).</title>
        <authorList>
            <person name="Zhang J."/>
            <person name="Kudrna D."/>
            <person name="Lee S."/>
            <person name="Talag J."/>
            <person name="Welchert J."/>
            <person name="Wing R.A."/>
        </authorList>
    </citation>
    <scope>NUCLEOTIDE SEQUENCE [LARGE SCALE GENOMIC DNA]</scope>
</reference>
<organism evidence="2">
    <name type="scientific">Oryza punctata</name>
    <name type="common">Red rice</name>
    <dbReference type="NCBI Taxonomy" id="4537"/>
    <lineage>
        <taxon>Eukaryota</taxon>
        <taxon>Viridiplantae</taxon>
        <taxon>Streptophyta</taxon>
        <taxon>Embryophyta</taxon>
        <taxon>Tracheophyta</taxon>
        <taxon>Spermatophyta</taxon>
        <taxon>Magnoliopsida</taxon>
        <taxon>Liliopsida</taxon>
        <taxon>Poales</taxon>
        <taxon>Poaceae</taxon>
        <taxon>BOP clade</taxon>
        <taxon>Oryzoideae</taxon>
        <taxon>Oryzeae</taxon>
        <taxon>Oryzinae</taxon>
        <taxon>Oryza</taxon>
    </lineage>
</organism>
<dbReference type="Proteomes" id="UP000026962">
    <property type="component" value="Chromosome 4"/>
</dbReference>
<dbReference type="Gramene" id="OPUNC04G08420.1">
    <property type="protein sequence ID" value="OPUNC04G08420.1"/>
    <property type="gene ID" value="OPUNC04G08420"/>
</dbReference>